<feature type="region of interest" description="Disordered" evidence="1">
    <location>
        <begin position="132"/>
        <end position="169"/>
    </location>
</feature>
<dbReference type="HOGENOM" id="CLU_084512_1_1_1"/>
<gene>
    <name evidence="4" type="ORF">CGGC5_4917</name>
</gene>
<evidence type="ECO:0000313" key="4">
    <source>
        <dbReference type="EMBL" id="ELA35343.1"/>
    </source>
</evidence>
<sequence length="219" mass="22989">MRTSFSVLAISAVTAVSAQRKVYSAADINVANVNLQTRASWCTGERNVCNVLCNRATANECDPATLNYTCTCSNGTAPGLEYYEQTLPTFICNQAFEDCIAANVGNARGQTNCTDSIKSQCGTIDAQADSAASSTTTSAAATGTGSGSTTGTGTGPRPPPPPAHPVTPPLPPLPAMAMLPLLLRLQWLRLEYEASLQPLSLLCIHLPYYPIPRACHAAP</sequence>
<keyword evidence="2" id="KW-0732">Signal</keyword>
<feature type="signal peptide" evidence="2">
    <location>
        <begin position="1"/>
        <end position="18"/>
    </location>
</feature>
<feature type="chain" id="PRO_5003959927" evidence="2">
    <location>
        <begin position="19"/>
        <end position="219"/>
    </location>
</feature>
<dbReference type="EMBL" id="KB020574">
    <property type="protein sequence ID" value="ELA35343.1"/>
    <property type="molecule type" value="Genomic_DNA"/>
</dbReference>
<dbReference type="Pfam" id="PF24808">
    <property type="entry name" value="DUF7707"/>
    <property type="match status" value="1"/>
</dbReference>
<dbReference type="PANTHER" id="PTHR38118">
    <property type="entry name" value="ANCHORED CELL WALL PROTEIN 11-RELATED"/>
    <property type="match status" value="1"/>
</dbReference>
<feature type="compositionally biased region" description="Pro residues" evidence="1">
    <location>
        <begin position="156"/>
        <end position="169"/>
    </location>
</feature>
<proteinExistence type="predicted"/>
<reference evidence="4" key="1">
    <citation type="submission" date="2012-08" db="EMBL/GenBank/DDBJ databases">
        <title>Genome analysis of Colletotrichum orbiculare and Colletotrichum fructicola.</title>
        <authorList>
            <person name="Gan P.H.P."/>
            <person name="Ikeda K."/>
            <person name="Irieda H."/>
            <person name="Narusaka M."/>
            <person name="O'Connell R.J."/>
            <person name="Narusaka Y."/>
            <person name="Takano Y."/>
            <person name="Kubo Y."/>
            <person name="Shirasu K."/>
        </authorList>
    </citation>
    <scope>NUCLEOTIDE SEQUENCE</scope>
    <source>
        <strain evidence="4">Nara gc5</strain>
    </source>
</reference>
<dbReference type="AlphaFoldDB" id="L2GBF6"/>
<dbReference type="STRING" id="1213859.L2GBF6"/>
<dbReference type="PANTHER" id="PTHR38118:SF3">
    <property type="entry name" value="ANCHORED CELL WALL PROTEIN 11"/>
    <property type="match status" value="1"/>
</dbReference>
<protein>
    <submittedName>
        <fullName evidence="4">Pci domain-containing protein</fullName>
    </submittedName>
</protein>
<organism evidence="4">
    <name type="scientific">Colletotrichum fructicola (strain Nara gc5)</name>
    <name type="common">Anthracnose fungus</name>
    <name type="synonym">Colletotrichum gloeosporioides (strain Nara gc5)</name>
    <dbReference type="NCBI Taxonomy" id="1213859"/>
    <lineage>
        <taxon>Eukaryota</taxon>
        <taxon>Fungi</taxon>
        <taxon>Dikarya</taxon>
        <taxon>Ascomycota</taxon>
        <taxon>Pezizomycotina</taxon>
        <taxon>Sordariomycetes</taxon>
        <taxon>Hypocreomycetidae</taxon>
        <taxon>Glomerellales</taxon>
        <taxon>Glomerellaceae</taxon>
        <taxon>Colletotrichum</taxon>
        <taxon>Colletotrichum gloeosporioides species complex</taxon>
    </lineage>
</organism>
<evidence type="ECO:0000256" key="1">
    <source>
        <dbReference type="SAM" id="MobiDB-lite"/>
    </source>
</evidence>
<evidence type="ECO:0000259" key="3">
    <source>
        <dbReference type="Pfam" id="PF24808"/>
    </source>
</evidence>
<dbReference type="InterPro" id="IPR056124">
    <property type="entry name" value="DUF7707"/>
</dbReference>
<evidence type="ECO:0000256" key="2">
    <source>
        <dbReference type="SAM" id="SignalP"/>
    </source>
</evidence>
<feature type="domain" description="DUF7707" evidence="3">
    <location>
        <begin position="27"/>
        <end position="125"/>
    </location>
</feature>
<accession>L2GBF6</accession>
<name>L2GBF6_COLFN</name>
<feature type="compositionally biased region" description="Low complexity" evidence="1">
    <location>
        <begin position="132"/>
        <end position="143"/>
    </location>
</feature>
<feature type="compositionally biased region" description="Gly residues" evidence="1">
    <location>
        <begin position="144"/>
        <end position="154"/>
    </location>
</feature>